<organism evidence="1 2">
    <name type="scientific">Dehalococcoides mccartyi (strain CBDB1)</name>
    <dbReference type="NCBI Taxonomy" id="255470"/>
    <lineage>
        <taxon>Bacteria</taxon>
        <taxon>Bacillati</taxon>
        <taxon>Chloroflexota</taxon>
        <taxon>Dehalococcoidia</taxon>
        <taxon>Dehalococcoidales</taxon>
        <taxon>Dehalococcoidaceae</taxon>
        <taxon>Dehalococcoides</taxon>
    </lineage>
</organism>
<keyword evidence="2" id="KW-1185">Reference proteome</keyword>
<gene>
    <name evidence="1" type="ordered locus">cbdbA1504</name>
</gene>
<sequence>MSLIVIICTFSIRQKVYLTIIQLKENFKLHIDNDTIR</sequence>
<dbReference type="AlphaFoldDB" id="A0A916KNG5"/>
<dbReference type="EMBL" id="AJ965256">
    <property type="protein sequence ID" value="CAI83527.1"/>
    <property type="molecule type" value="Genomic_DNA"/>
</dbReference>
<evidence type="ECO:0000313" key="2">
    <source>
        <dbReference type="Proteomes" id="UP000000433"/>
    </source>
</evidence>
<dbReference type="Proteomes" id="UP000000433">
    <property type="component" value="Chromosome"/>
</dbReference>
<protein>
    <submittedName>
        <fullName evidence="1">Uncharacterized protein</fullName>
    </submittedName>
</protein>
<reference evidence="1 2" key="1">
    <citation type="journal article" date="2005" name="Nat. Biotechnol.">
        <title>Genome sequence of the chlorinated compound-respiring bacterium Dehalococcoides species strain CBDB1.</title>
        <authorList>
            <person name="Kube M."/>
            <person name="Beck A."/>
            <person name="Zinder S.H."/>
            <person name="Kuhl H."/>
            <person name="Reinhardt R."/>
            <person name="Adrian L."/>
        </authorList>
    </citation>
    <scope>NUCLEOTIDE SEQUENCE [LARGE SCALE GENOMIC DNA]</scope>
    <source>
        <strain evidence="1 2">CBDB1</strain>
    </source>
</reference>
<evidence type="ECO:0000313" key="1">
    <source>
        <dbReference type="EMBL" id="CAI83527.1"/>
    </source>
</evidence>
<dbReference type="KEGG" id="deh:cbdbA1504"/>
<proteinExistence type="predicted"/>
<accession>A0A916KNG5</accession>
<name>A0A916KNG5_DEHMC</name>